<evidence type="ECO:0000313" key="3">
    <source>
        <dbReference type="Proteomes" id="UP001501576"/>
    </source>
</evidence>
<evidence type="ECO:0000256" key="1">
    <source>
        <dbReference type="SAM" id="MobiDB-lite"/>
    </source>
</evidence>
<gene>
    <name evidence="2" type="ORF">GCM10010390_38350</name>
</gene>
<keyword evidence="3" id="KW-1185">Reference proteome</keyword>
<dbReference type="EMBL" id="BAAABZ010000025">
    <property type="protein sequence ID" value="GAA0532423.1"/>
    <property type="molecule type" value="Genomic_DNA"/>
</dbReference>
<feature type="region of interest" description="Disordered" evidence="1">
    <location>
        <begin position="1"/>
        <end position="38"/>
    </location>
</feature>
<proteinExistence type="predicted"/>
<dbReference type="Proteomes" id="UP001501576">
    <property type="component" value="Unassembled WGS sequence"/>
</dbReference>
<reference evidence="3" key="1">
    <citation type="journal article" date="2019" name="Int. J. Syst. Evol. Microbiol.">
        <title>The Global Catalogue of Microorganisms (GCM) 10K type strain sequencing project: providing services to taxonomists for standard genome sequencing and annotation.</title>
        <authorList>
            <consortium name="The Broad Institute Genomics Platform"/>
            <consortium name="The Broad Institute Genome Sequencing Center for Infectious Disease"/>
            <person name="Wu L."/>
            <person name="Ma J."/>
        </authorList>
    </citation>
    <scope>NUCLEOTIDE SEQUENCE [LARGE SCALE GENOMIC DNA]</scope>
    <source>
        <strain evidence="3">JCM 5052</strain>
    </source>
</reference>
<comment type="caution">
    <text evidence="2">The sequence shown here is derived from an EMBL/GenBank/DDBJ whole genome shotgun (WGS) entry which is preliminary data.</text>
</comment>
<feature type="compositionally biased region" description="Basic and acidic residues" evidence="1">
    <location>
        <begin position="27"/>
        <end position="38"/>
    </location>
</feature>
<protein>
    <submittedName>
        <fullName evidence="2">Uncharacterized protein</fullName>
    </submittedName>
</protein>
<accession>A0ABP3N4F3</accession>
<organism evidence="2 3">
    <name type="scientific">Streptomyces mordarskii</name>
    <dbReference type="NCBI Taxonomy" id="1226758"/>
    <lineage>
        <taxon>Bacteria</taxon>
        <taxon>Bacillati</taxon>
        <taxon>Actinomycetota</taxon>
        <taxon>Actinomycetes</taxon>
        <taxon>Kitasatosporales</taxon>
        <taxon>Streptomycetaceae</taxon>
        <taxon>Streptomyces</taxon>
    </lineage>
</organism>
<feature type="compositionally biased region" description="Low complexity" evidence="1">
    <location>
        <begin position="16"/>
        <end position="26"/>
    </location>
</feature>
<sequence length="86" mass="9985">MPAQHRVRTYEQSHTPQGGQRQPVQQRRQERPIARREPCSITTELAFEHCDLMAEGQDLRIFVPVALRQQAQQRERVGHSQVGQSQ</sequence>
<evidence type="ECO:0000313" key="2">
    <source>
        <dbReference type="EMBL" id="GAA0532423.1"/>
    </source>
</evidence>
<name>A0ABP3N4F3_9ACTN</name>